<evidence type="ECO:0000313" key="3">
    <source>
        <dbReference type="Proteomes" id="UP000473014"/>
    </source>
</evidence>
<feature type="domain" description="dTDP-4-dehydro-6-deoxy-alpha-D-glucopyranose 2,3-dehydratase" evidence="1">
    <location>
        <begin position="6"/>
        <end position="214"/>
    </location>
</feature>
<name>A0A6G2BIC2_9ACTN</name>
<comment type="caution">
    <text evidence="2">The sequence shown here is derived from an EMBL/GenBank/DDBJ whole genome shotgun (WGS) entry which is preliminary data.</text>
</comment>
<dbReference type="InterPro" id="IPR038153">
    <property type="entry name" value="EvaA-like_sf"/>
</dbReference>
<protein>
    <submittedName>
        <fullName evidence="2">NDP-hexose 2,3-dehydratase</fullName>
    </submittedName>
</protein>
<dbReference type="GO" id="GO:0016829">
    <property type="term" value="F:lyase activity"/>
    <property type="evidence" value="ECO:0007669"/>
    <property type="project" value="InterPro"/>
</dbReference>
<dbReference type="RefSeq" id="WP_162466569.1">
    <property type="nucleotide sequence ID" value="NZ_WIXO01000001.1"/>
</dbReference>
<proteinExistence type="predicted"/>
<organism evidence="2 3">
    <name type="scientific">Streptomyces taklimakanensis</name>
    <dbReference type="NCBI Taxonomy" id="2569853"/>
    <lineage>
        <taxon>Bacteria</taxon>
        <taxon>Bacillati</taxon>
        <taxon>Actinomycetota</taxon>
        <taxon>Actinomycetes</taxon>
        <taxon>Kitasatosporales</taxon>
        <taxon>Streptomycetaceae</taxon>
        <taxon>Streptomyces</taxon>
    </lineage>
</organism>
<feature type="domain" description="dTDP-4-dehydro-6-deoxy-alpha-D-glucopyranose 2,3-dehydratase" evidence="1">
    <location>
        <begin position="252"/>
        <end position="451"/>
    </location>
</feature>
<dbReference type="AlphaFoldDB" id="A0A6G2BIC2"/>
<evidence type="ECO:0000259" key="1">
    <source>
        <dbReference type="Pfam" id="PF03559"/>
    </source>
</evidence>
<accession>A0A6G2BIC2</accession>
<gene>
    <name evidence="2" type="ORF">F0L17_22425</name>
</gene>
<keyword evidence="3" id="KW-1185">Reference proteome</keyword>
<dbReference type="InterPro" id="IPR005212">
    <property type="entry name" value="EvaA-like"/>
</dbReference>
<dbReference type="Proteomes" id="UP000473014">
    <property type="component" value="Unassembled WGS sequence"/>
</dbReference>
<reference evidence="2 3" key="1">
    <citation type="submission" date="2019-11" db="EMBL/GenBank/DDBJ databases">
        <authorList>
            <person name="Yuan L."/>
        </authorList>
    </citation>
    <scope>NUCLEOTIDE SEQUENCE [LARGE SCALE GENOMIC DNA]</scope>
    <source>
        <strain evidence="2 3">TRM43335</strain>
    </source>
</reference>
<dbReference type="Gene3D" id="3.90.79.40">
    <property type="entry name" value="EvaA sugar 2,3-dehydratase subunit"/>
    <property type="match status" value="2"/>
</dbReference>
<dbReference type="Pfam" id="PF03559">
    <property type="entry name" value="Hexose_dehydrat"/>
    <property type="match status" value="2"/>
</dbReference>
<sequence>MRLPSELDRLLREARGRVYTRTERVPLAGLDGWHEDPATGSIRHRSGGFFSVEGVGVRRPGHPVPHWEQPIINQPEIGLLGLLVKDFGGVPHCLVQLKAEPGNRNGIQLSPTVQATASNYRRVHGGSPVPYLEYFAGASPVSPASPRRRVVADVRQSEQGAWFLRKRNRNMVVEVTEEVEVREGFLWLTLTELHGLLAVEDLVNMDTRSVLACLPSGPAVAAGPAATAGPDDFAASVVRSGRGDPPALHPTEAVLSWITDARVRTELEVRPRRLDELARWRYDEEGVSHDSGRFFSVIGVRVEASGREVNGWSQPMLAPHGTGIVAFLVTRVAGVLHVLAQVRAEPGYADVAELAPTVQCVPENYDVLPPAARPAFLDDVLGADPADVRFDTVLSEEGGRFYHARTRHLVVETPHLPEPPDFRWLTLRQFSDLLRHSHYVSMEARSLLACLRSLAVAAREPDGVPS</sequence>
<evidence type="ECO:0000313" key="2">
    <source>
        <dbReference type="EMBL" id="MTE21819.1"/>
    </source>
</evidence>
<dbReference type="EMBL" id="WIXO01000001">
    <property type="protein sequence ID" value="MTE21819.1"/>
    <property type="molecule type" value="Genomic_DNA"/>
</dbReference>